<evidence type="ECO:0000256" key="1">
    <source>
        <dbReference type="ARBA" id="ARBA00004429"/>
    </source>
</evidence>
<keyword evidence="11" id="KW-1185">Reference proteome</keyword>
<keyword evidence="6 7" id="KW-0472">Membrane</keyword>
<evidence type="ECO:0000256" key="3">
    <source>
        <dbReference type="ARBA" id="ARBA00022519"/>
    </source>
</evidence>
<comment type="subcellular location">
    <subcellularLocation>
        <location evidence="1 7">Cell inner membrane</location>
        <topology evidence="1 7">Multi-pass membrane protein</topology>
    </subcellularLocation>
</comment>
<evidence type="ECO:0000256" key="7">
    <source>
        <dbReference type="RuleBase" id="RU369079"/>
    </source>
</evidence>
<gene>
    <name evidence="10" type="primary">siaT_38</name>
    <name evidence="10" type="ORF">RIdsm_04297</name>
    <name evidence="9" type="ORF">XM52_18720</name>
</gene>
<sequence>MTVTLLSVILLILLFAFLGAGLWVALSLLGVGIAAMALFSNAPLGLVMATTMWGHSNNWALAALPLFIWMGEILFRSRLSEDMFAGLAPWMNRLPGQLLHVNVFACGIFAAVSGSSAATAATIGKLSIPELKERGYPEKMVIGTLAGSATLGLLIPPSIILIVYGVATEQSIARLFVAGVLPGLMLVALFVGFLAVWSLLNRHRLPDESENVPFRERLRRSRRLIPVLLLILGVIGSIYAGLASPTDAAAVGVVLALILSWSSGSLTFQTFKDGLMGAMVTSCMIAFILAGASFLTVAMGFTGIPRTLAEWIGSMELSTFTLLAALTIFFVILGCFLDGISVVVLTASVIMPMVLEAGIDPLWFGIFLVIVVEMSQITPPVGFNLFVLQSLTGRDILSVAVAALPFFCLMIVAIILIIIFPEIVTFLPGQM</sequence>
<dbReference type="EMBL" id="LAXI01000014">
    <property type="protein sequence ID" value="KRS16367.1"/>
    <property type="molecule type" value="Genomic_DNA"/>
</dbReference>
<feature type="transmembrane region" description="Helical" evidence="7">
    <location>
        <begin position="362"/>
        <end position="387"/>
    </location>
</feature>
<reference evidence="9 11" key="1">
    <citation type="submission" date="2015-04" db="EMBL/GenBank/DDBJ databases">
        <title>The draft genome sequence of Roseovarius indicus B108T.</title>
        <authorList>
            <person name="Li G."/>
            <person name="Lai Q."/>
            <person name="Shao Z."/>
            <person name="Yan P."/>
        </authorList>
    </citation>
    <scope>NUCLEOTIDE SEQUENCE [LARGE SCALE GENOMIC DNA]</scope>
    <source>
        <strain evidence="9 11">B108</strain>
    </source>
</reference>
<dbReference type="InterPro" id="IPR010656">
    <property type="entry name" value="DctM"/>
</dbReference>
<dbReference type="PANTHER" id="PTHR33362">
    <property type="entry name" value="SIALIC ACID TRAP TRANSPORTER PERMEASE PROTEIN SIAT-RELATED"/>
    <property type="match status" value="1"/>
</dbReference>
<feature type="transmembrane region" description="Helical" evidence="7">
    <location>
        <begin position="59"/>
        <end position="79"/>
    </location>
</feature>
<keyword evidence="4 7" id="KW-0812">Transmembrane</keyword>
<organism evidence="9 11">
    <name type="scientific">Roseovarius indicus</name>
    <dbReference type="NCBI Taxonomy" id="540747"/>
    <lineage>
        <taxon>Bacteria</taxon>
        <taxon>Pseudomonadati</taxon>
        <taxon>Pseudomonadota</taxon>
        <taxon>Alphaproteobacteria</taxon>
        <taxon>Rhodobacterales</taxon>
        <taxon>Roseobacteraceae</taxon>
        <taxon>Roseovarius</taxon>
    </lineage>
</organism>
<feature type="transmembrane region" description="Helical" evidence="7">
    <location>
        <begin position="224"/>
        <end position="242"/>
    </location>
</feature>
<dbReference type="EMBL" id="CP031598">
    <property type="protein sequence ID" value="QEW28466.1"/>
    <property type="molecule type" value="Genomic_DNA"/>
</dbReference>
<dbReference type="STRING" id="540747.SAMN04488031_10589"/>
<dbReference type="PATRIC" id="fig|540747.5.peg.1497"/>
<evidence type="ECO:0000313" key="12">
    <source>
        <dbReference type="Proteomes" id="UP000325785"/>
    </source>
</evidence>
<feature type="transmembrane region" description="Helical" evidence="7">
    <location>
        <begin position="275"/>
        <end position="302"/>
    </location>
</feature>
<dbReference type="KEGG" id="rid:RIdsm_04297"/>
<evidence type="ECO:0000313" key="9">
    <source>
        <dbReference type="EMBL" id="KRS16367.1"/>
    </source>
</evidence>
<feature type="transmembrane region" description="Helical" evidence="7">
    <location>
        <begin position="141"/>
        <end position="166"/>
    </location>
</feature>
<comment type="subunit">
    <text evidence="7">The complex comprises the extracytoplasmic solute receptor protein and the two transmembrane proteins.</text>
</comment>
<evidence type="ECO:0000256" key="6">
    <source>
        <dbReference type="ARBA" id="ARBA00023136"/>
    </source>
</evidence>
<keyword evidence="3 7" id="KW-0997">Cell inner membrane</keyword>
<feature type="transmembrane region" description="Helical" evidence="7">
    <location>
        <begin position="248"/>
        <end position="268"/>
    </location>
</feature>
<dbReference type="OrthoDB" id="9790209at2"/>
<name>A0A0T5P608_9RHOB</name>
<dbReference type="Proteomes" id="UP000051401">
    <property type="component" value="Unassembled WGS sequence"/>
</dbReference>
<dbReference type="AlphaFoldDB" id="A0A0T5P608"/>
<dbReference type="NCBIfam" id="TIGR00786">
    <property type="entry name" value="dctM"/>
    <property type="match status" value="1"/>
</dbReference>
<keyword evidence="7" id="KW-0813">Transport</keyword>
<evidence type="ECO:0000256" key="4">
    <source>
        <dbReference type="ARBA" id="ARBA00022692"/>
    </source>
</evidence>
<keyword evidence="2" id="KW-1003">Cell membrane</keyword>
<comment type="function">
    <text evidence="7">Part of the tripartite ATP-independent periplasmic (TRAP) transport system.</text>
</comment>
<evidence type="ECO:0000259" key="8">
    <source>
        <dbReference type="Pfam" id="PF06808"/>
    </source>
</evidence>
<accession>A0A0T5P608</accession>
<comment type="similarity">
    <text evidence="7">Belongs to the TRAP transporter large permease family.</text>
</comment>
<dbReference type="GO" id="GO:0022857">
    <property type="term" value="F:transmembrane transporter activity"/>
    <property type="evidence" value="ECO:0007669"/>
    <property type="project" value="UniProtKB-UniRule"/>
</dbReference>
<evidence type="ECO:0000313" key="11">
    <source>
        <dbReference type="Proteomes" id="UP000051401"/>
    </source>
</evidence>
<feature type="domain" description="TRAP C4-dicarboxylate transport system permease DctM subunit" evidence="8">
    <location>
        <begin position="11"/>
        <end position="423"/>
    </location>
</feature>
<feature type="transmembrane region" description="Helical" evidence="7">
    <location>
        <begin position="399"/>
        <end position="427"/>
    </location>
</feature>
<feature type="transmembrane region" description="Helical" evidence="7">
    <location>
        <begin position="99"/>
        <end position="120"/>
    </location>
</feature>
<proteinExistence type="inferred from homology"/>
<dbReference type="InterPro" id="IPR004681">
    <property type="entry name" value="TRAP_DctM"/>
</dbReference>
<dbReference type="PIRSF" id="PIRSF006066">
    <property type="entry name" value="HI0050"/>
    <property type="match status" value="1"/>
</dbReference>
<evidence type="ECO:0000313" key="10">
    <source>
        <dbReference type="EMBL" id="QEW28466.1"/>
    </source>
</evidence>
<protein>
    <recommendedName>
        <fullName evidence="7">TRAP transporter large permease protein</fullName>
    </recommendedName>
</protein>
<dbReference type="GO" id="GO:0005886">
    <property type="term" value="C:plasma membrane"/>
    <property type="evidence" value="ECO:0007669"/>
    <property type="project" value="UniProtKB-SubCell"/>
</dbReference>
<evidence type="ECO:0000256" key="5">
    <source>
        <dbReference type="ARBA" id="ARBA00022989"/>
    </source>
</evidence>
<evidence type="ECO:0000256" key="2">
    <source>
        <dbReference type="ARBA" id="ARBA00022475"/>
    </source>
</evidence>
<keyword evidence="5 7" id="KW-1133">Transmembrane helix</keyword>
<dbReference type="Proteomes" id="UP000325785">
    <property type="component" value="Chromosome"/>
</dbReference>
<dbReference type="RefSeq" id="WP_057818345.1">
    <property type="nucleotide sequence ID" value="NZ_CP031598.1"/>
</dbReference>
<feature type="transmembrane region" description="Helical" evidence="7">
    <location>
        <begin position="172"/>
        <end position="200"/>
    </location>
</feature>
<dbReference type="PANTHER" id="PTHR33362:SF5">
    <property type="entry name" value="C4-DICARBOXYLATE TRAP TRANSPORTER LARGE PERMEASE PROTEIN DCTM"/>
    <property type="match status" value="1"/>
</dbReference>
<feature type="transmembrane region" description="Helical" evidence="7">
    <location>
        <begin position="29"/>
        <end position="47"/>
    </location>
</feature>
<dbReference type="Pfam" id="PF06808">
    <property type="entry name" value="DctM"/>
    <property type="match status" value="1"/>
</dbReference>
<feature type="transmembrane region" description="Helical" evidence="7">
    <location>
        <begin position="322"/>
        <end position="350"/>
    </location>
</feature>
<reference evidence="10 12" key="2">
    <citation type="submission" date="2018-08" db="EMBL/GenBank/DDBJ databases">
        <title>Genetic Globetrotter - A new plasmid hitch-hiking vast phylogenetic and geographic distances.</title>
        <authorList>
            <person name="Vollmers J."/>
            <person name="Petersen J."/>
        </authorList>
    </citation>
    <scope>NUCLEOTIDE SEQUENCE [LARGE SCALE GENOMIC DNA]</scope>
    <source>
        <strain evidence="10 12">DSM 26383</strain>
    </source>
</reference>